<dbReference type="InterPro" id="IPR027437">
    <property type="entry name" value="Rbsml_uS13_C"/>
</dbReference>
<dbReference type="AlphaFoldDB" id="A0A1F7I9N9"/>
<dbReference type="PROSITE" id="PS50159">
    <property type="entry name" value="RIBOSOMAL_S13_2"/>
    <property type="match status" value="1"/>
</dbReference>
<feature type="region of interest" description="Disordered" evidence="9">
    <location>
        <begin position="89"/>
        <end position="149"/>
    </location>
</feature>
<evidence type="ECO:0000256" key="5">
    <source>
        <dbReference type="ARBA" id="ARBA00023274"/>
    </source>
</evidence>
<dbReference type="FunFam" id="1.10.8.50:FF:000001">
    <property type="entry name" value="30S ribosomal protein S13"/>
    <property type="match status" value="1"/>
</dbReference>
<evidence type="ECO:0000313" key="11">
    <source>
        <dbReference type="Proteomes" id="UP000179270"/>
    </source>
</evidence>
<dbReference type="PROSITE" id="PS00646">
    <property type="entry name" value="RIBOSOMAL_S13_1"/>
    <property type="match status" value="1"/>
</dbReference>
<dbReference type="PIRSF" id="PIRSF002134">
    <property type="entry name" value="Ribosomal_S13"/>
    <property type="match status" value="1"/>
</dbReference>
<evidence type="ECO:0000256" key="1">
    <source>
        <dbReference type="ARBA" id="ARBA00008080"/>
    </source>
</evidence>
<dbReference type="GO" id="GO:0005829">
    <property type="term" value="C:cytosol"/>
    <property type="evidence" value="ECO:0007669"/>
    <property type="project" value="TreeGrafter"/>
</dbReference>
<dbReference type="EMBL" id="MGAF01000037">
    <property type="protein sequence ID" value="OGK40084.1"/>
    <property type="molecule type" value="Genomic_DNA"/>
</dbReference>
<evidence type="ECO:0000256" key="2">
    <source>
        <dbReference type="ARBA" id="ARBA00022730"/>
    </source>
</evidence>
<feature type="compositionally biased region" description="Basic and acidic residues" evidence="9">
    <location>
        <begin position="120"/>
        <end position="130"/>
    </location>
</feature>
<organism evidence="10 11">
    <name type="scientific">Candidatus Roizmanbacteria bacterium RIFCSPLOWO2_01_FULL_35_13</name>
    <dbReference type="NCBI Taxonomy" id="1802055"/>
    <lineage>
        <taxon>Bacteria</taxon>
        <taxon>Candidatus Roizmaniibacteriota</taxon>
    </lineage>
</organism>
<keyword evidence="2 7" id="KW-0699">rRNA-binding</keyword>
<dbReference type="NCBIfam" id="TIGR03631">
    <property type="entry name" value="uS13_bact"/>
    <property type="match status" value="1"/>
</dbReference>
<dbReference type="SUPFAM" id="SSF46946">
    <property type="entry name" value="S13-like H2TH domain"/>
    <property type="match status" value="1"/>
</dbReference>
<comment type="caution">
    <text evidence="10">The sequence shown here is derived from an EMBL/GenBank/DDBJ whole genome shotgun (WGS) entry which is preliminary data.</text>
</comment>
<sequence>MVRLLGVQLPDEGRVEYALTLVYGVGWTTSAKILDQVKVDKHKYVKELNEEEIKKIAEFIDKNYKVEGELREKLAGDLKRLREIGNYRGSRHAKNLPVRGQRTRSNARTKRGKRKTVGALRKETWAKMEQGKTGATASADAKPEAKSTK</sequence>
<dbReference type="InterPro" id="IPR019980">
    <property type="entry name" value="Ribosomal_uS13_bac-type"/>
</dbReference>
<keyword evidence="7" id="KW-0820">tRNA-binding</keyword>
<dbReference type="GO" id="GO:0019843">
    <property type="term" value="F:rRNA binding"/>
    <property type="evidence" value="ECO:0007669"/>
    <property type="project" value="UniProtKB-UniRule"/>
</dbReference>
<dbReference type="InterPro" id="IPR010979">
    <property type="entry name" value="Ribosomal_uS13-like_H2TH"/>
</dbReference>
<evidence type="ECO:0000256" key="4">
    <source>
        <dbReference type="ARBA" id="ARBA00022980"/>
    </source>
</evidence>
<dbReference type="GO" id="GO:0006412">
    <property type="term" value="P:translation"/>
    <property type="evidence" value="ECO:0007669"/>
    <property type="project" value="UniProtKB-UniRule"/>
</dbReference>
<dbReference type="InterPro" id="IPR018269">
    <property type="entry name" value="Ribosomal_uS13_CS"/>
</dbReference>
<dbReference type="Gene3D" id="1.10.8.50">
    <property type="match status" value="1"/>
</dbReference>
<dbReference type="Pfam" id="PF00416">
    <property type="entry name" value="Ribosomal_S13"/>
    <property type="match status" value="1"/>
</dbReference>
<gene>
    <name evidence="7" type="primary">rpsM</name>
    <name evidence="10" type="ORF">A3A74_02680</name>
</gene>
<evidence type="ECO:0000256" key="7">
    <source>
        <dbReference type="HAMAP-Rule" id="MF_01315"/>
    </source>
</evidence>
<evidence type="ECO:0000313" key="10">
    <source>
        <dbReference type="EMBL" id="OGK40084.1"/>
    </source>
</evidence>
<keyword evidence="5 7" id="KW-0687">Ribonucleoprotein</keyword>
<evidence type="ECO:0000256" key="9">
    <source>
        <dbReference type="SAM" id="MobiDB-lite"/>
    </source>
</evidence>
<evidence type="ECO:0000256" key="6">
    <source>
        <dbReference type="ARBA" id="ARBA00035166"/>
    </source>
</evidence>
<keyword evidence="3 7" id="KW-0694">RNA-binding</keyword>
<name>A0A1F7I9N9_9BACT</name>
<dbReference type="Proteomes" id="UP000179270">
    <property type="component" value="Unassembled WGS sequence"/>
</dbReference>
<accession>A0A1F7I9N9</accession>
<dbReference type="GO" id="GO:0000049">
    <property type="term" value="F:tRNA binding"/>
    <property type="evidence" value="ECO:0007669"/>
    <property type="project" value="UniProtKB-UniRule"/>
</dbReference>
<dbReference type="Gene3D" id="4.10.910.10">
    <property type="entry name" value="30s ribosomal protein s13, domain 2"/>
    <property type="match status" value="1"/>
</dbReference>
<feature type="compositionally biased region" description="Basic residues" evidence="9">
    <location>
        <begin position="101"/>
        <end position="116"/>
    </location>
</feature>
<comment type="subunit">
    <text evidence="7">Part of the 30S ribosomal subunit. Forms a loose heterodimer with protein S19. Forms two bridges to the 50S subunit in the 70S ribosome.</text>
</comment>
<dbReference type="GO" id="GO:0015935">
    <property type="term" value="C:small ribosomal subunit"/>
    <property type="evidence" value="ECO:0007669"/>
    <property type="project" value="TreeGrafter"/>
</dbReference>
<dbReference type="HAMAP" id="MF_01315">
    <property type="entry name" value="Ribosomal_uS13"/>
    <property type="match status" value="1"/>
</dbReference>
<dbReference type="STRING" id="1802055.A3A74_02680"/>
<evidence type="ECO:0000256" key="3">
    <source>
        <dbReference type="ARBA" id="ARBA00022884"/>
    </source>
</evidence>
<dbReference type="PANTHER" id="PTHR10871:SF1">
    <property type="entry name" value="SMALL RIBOSOMAL SUBUNIT PROTEIN US13M"/>
    <property type="match status" value="1"/>
</dbReference>
<evidence type="ECO:0000256" key="8">
    <source>
        <dbReference type="RuleBase" id="RU003830"/>
    </source>
</evidence>
<dbReference type="GO" id="GO:0003735">
    <property type="term" value="F:structural constituent of ribosome"/>
    <property type="evidence" value="ECO:0007669"/>
    <property type="project" value="InterPro"/>
</dbReference>
<dbReference type="PANTHER" id="PTHR10871">
    <property type="entry name" value="30S RIBOSOMAL PROTEIN S13/40S RIBOSOMAL PROTEIN S18"/>
    <property type="match status" value="1"/>
</dbReference>
<proteinExistence type="inferred from homology"/>
<comment type="function">
    <text evidence="7">Located at the top of the head of the 30S subunit, it contacts several helices of the 16S rRNA. In the 70S ribosome it contacts the 23S rRNA (bridge B1a) and protein L5 of the 50S subunit (bridge B1b), connecting the 2 subunits; these bridges are implicated in subunit movement. Contacts the tRNAs in the A and P-sites.</text>
</comment>
<keyword evidence="4 7" id="KW-0689">Ribosomal protein</keyword>
<protein>
    <recommendedName>
        <fullName evidence="6 7">Small ribosomal subunit protein uS13</fullName>
    </recommendedName>
</protein>
<reference evidence="10 11" key="1">
    <citation type="journal article" date="2016" name="Nat. Commun.">
        <title>Thousands of microbial genomes shed light on interconnected biogeochemical processes in an aquifer system.</title>
        <authorList>
            <person name="Anantharaman K."/>
            <person name="Brown C.T."/>
            <person name="Hug L.A."/>
            <person name="Sharon I."/>
            <person name="Castelle C.J."/>
            <person name="Probst A.J."/>
            <person name="Thomas B.C."/>
            <person name="Singh A."/>
            <person name="Wilkins M.J."/>
            <person name="Karaoz U."/>
            <person name="Brodie E.L."/>
            <person name="Williams K.H."/>
            <person name="Hubbard S.S."/>
            <person name="Banfield J.F."/>
        </authorList>
    </citation>
    <scope>NUCLEOTIDE SEQUENCE [LARGE SCALE GENOMIC DNA]</scope>
</reference>
<dbReference type="InterPro" id="IPR001892">
    <property type="entry name" value="Ribosomal_uS13"/>
</dbReference>
<comment type="similarity">
    <text evidence="1 7 8">Belongs to the universal ribosomal protein uS13 family.</text>
</comment>